<name>A0A1E3KB18_9TREE</name>
<organism evidence="2 3">
    <name type="scientific">Cryptococcus amylolentus CBS 6273</name>
    <dbReference type="NCBI Taxonomy" id="1296118"/>
    <lineage>
        <taxon>Eukaryota</taxon>
        <taxon>Fungi</taxon>
        <taxon>Dikarya</taxon>
        <taxon>Basidiomycota</taxon>
        <taxon>Agaricomycotina</taxon>
        <taxon>Tremellomycetes</taxon>
        <taxon>Tremellales</taxon>
        <taxon>Cryptococcaceae</taxon>
        <taxon>Cryptococcus</taxon>
    </lineage>
</organism>
<evidence type="ECO:0000313" key="2">
    <source>
        <dbReference type="EMBL" id="ODO09492.1"/>
    </source>
</evidence>
<dbReference type="EMBL" id="MEKH01000004">
    <property type="protein sequence ID" value="ODO09492.1"/>
    <property type="molecule type" value="Genomic_DNA"/>
</dbReference>
<proteinExistence type="predicted"/>
<feature type="compositionally biased region" description="Polar residues" evidence="1">
    <location>
        <begin position="24"/>
        <end position="35"/>
    </location>
</feature>
<reference evidence="2 3" key="1">
    <citation type="submission" date="2016-06" db="EMBL/GenBank/DDBJ databases">
        <title>Evolution of pathogenesis and genome organization in the Tremellales.</title>
        <authorList>
            <person name="Cuomo C."/>
            <person name="Litvintseva A."/>
            <person name="Heitman J."/>
            <person name="Chen Y."/>
            <person name="Sun S."/>
            <person name="Springer D."/>
            <person name="Dromer F."/>
            <person name="Young S."/>
            <person name="Zeng Q."/>
            <person name="Chapman S."/>
            <person name="Gujja S."/>
            <person name="Saif S."/>
            <person name="Birren B."/>
        </authorList>
    </citation>
    <scope>NUCLEOTIDE SEQUENCE [LARGE SCALE GENOMIC DNA]</scope>
    <source>
        <strain evidence="2 3">CBS 6273</strain>
    </source>
</reference>
<sequence>MSETLFTFEAAPAPDDNDIEEELAQSSPAGSSQSLGDGISRPYETLGTTPLPDSLAFRFRQADLRSDDEEPVEKRYPPLSEKIEERQAQKRKLEKDSIGKSKM</sequence>
<dbReference type="Proteomes" id="UP000095149">
    <property type="component" value="Unassembled WGS sequence"/>
</dbReference>
<comment type="caution">
    <text evidence="2">The sequence shown here is derived from an EMBL/GenBank/DDBJ whole genome shotgun (WGS) entry which is preliminary data.</text>
</comment>
<gene>
    <name evidence="2" type="ORF">I350_03092</name>
</gene>
<feature type="region of interest" description="Disordered" evidence="1">
    <location>
        <begin position="1"/>
        <end position="103"/>
    </location>
</feature>
<feature type="compositionally biased region" description="Basic and acidic residues" evidence="1">
    <location>
        <begin position="72"/>
        <end position="103"/>
    </location>
</feature>
<dbReference type="AlphaFoldDB" id="A0A1E3KB18"/>
<evidence type="ECO:0000313" key="3">
    <source>
        <dbReference type="Proteomes" id="UP000095149"/>
    </source>
</evidence>
<evidence type="ECO:0000256" key="1">
    <source>
        <dbReference type="SAM" id="MobiDB-lite"/>
    </source>
</evidence>
<accession>A0A1E3KB18</accession>
<protein>
    <submittedName>
        <fullName evidence="2">Uncharacterized protein</fullName>
    </submittedName>
</protein>